<evidence type="ECO:0000259" key="6">
    <source>
        <dbReference type="PROSITE" id="PS50011"/>
    </source>
</evidence>
<dbReference type="AlphaFoldDB" id="A0AAW1THA4"/>
<dbReference type="Proteomes" id="UP001485043">
    <property type="component" value="Unassembled WGS sequence"/>
</dbReference>
<keyword evidence="4" id="KW-0067">ATP-binding</keyword>
<organism evidence="7 8">
    <name type="scientific">Apatococcus fuscideae</name>
    <dbReference type="NCBI Taxonomy" id="2026836"/>
    <lineage>
        <taxon>Eukaryota</taxon>
        <taxon>Viridiplantae</taxon>
        <taxon>Chlorophyta</taxon>
        <taxon>core chlorophytes</taxon>
        <taxon>Trebouxiophyceae</taxon>
        <taxon>Chlorellales</taxon>
        <taxon>Chlorellaceae</taxon>
        <taxon>Apatococcus</taxon>
    </lineage>
</organism>
<feature type="domain" description="Protein kinase" evidence="6">
    <location>
        <begin position="1"/>
        <end position="235"/>
    </location>
</feature>
<reference evidence="7 8" key="1">
    <citation type="journal article" date="2024" name="Nat. Commun.">
        <title>Phylogenomics reveals the evolutionary origins of lichenization in chlorophyte algae.</title>
        <authorList>
            <person name="Puginier C."/>
            <person name="Libourel C."/>
            <person name="Otte J."/>
            <person name="Skaloud P."/>
            <person name="Haon M."/>
            <person name="Grisel S."/>
            <person name="Petersen M."/>
            <person name="Berrin J.G."/>
            <person name="Delaux P.M."/>
            <person name="Dal Grande F."/>
            <person name="Keller J."/>
        </authorList>
    </citation>
    <scope>NUCLEOTIDE SEQUENCE [LARGE SCALE GENOMIC DNA]</scope>
    <source>
        <strain evidence="7 8">SAG 2523</strain>
    </source>
</reference>
<dbReference type="Gene3D" id="1.10.510.10">
    <property type="entry name" value="Transferase(Phosphotransferase) domain 1"/>
    <property type="match status" value="1"/>
</dbReference>
<gene>
    <name evidence="7" type="ORF">WJX84_004262</name>
</gene>
<protein>
    <recommendedName>
        <fullName evidence="6">Protein kinase domain-containing protein</fullName>
    </recommendedName>
</protein>
<dbReference type="InterPro" id="IPR000719">
    <property type="entry name" value="Prot_kinase_dom"/>
</dbReference>
<evidence type="ECO:0000256" key="1">
    <source>
        <dbReference type="ARBA" id="ARBA00022679"/>
    </source>
</evidence>
<dbReference type="InterPro" id="IPR051681">
    <property type="entry name" value="Ser/Thr_Kinases-Pseudokinases"/>
</dbReference>
<name>A0AAW1THA4_9CHLO</name>
<dbReference type="PROSITE" id="PS00108">
    <property type="entry name" value="PROTEIN_KINASE_ST"/>
    <property type="match status" value="1"/>
</dbReference>
<dbReference type="InterPro" id="IPR008271">
    <property type="entry name" value="Ser/Thr_kinase_AS"/>
</dbReference>
<evidence type="ECO:0000313" key="7">
    <source>
        <dbReference type="EMBL" id="KAK9868748.1"/>
    </source>
</evidence>
<dbReference type="EMBL" id="JALJOV010000013">
    <property type="protein sequence ID" value="KAK9868748.1"/>
    <property type="molecule type" value="Genomic_DNA"/>
</dbReference>
<evidence type="ECO:0000256" key="5">
    <source>
        <dbReference type="SAM" id="MobiDB-lite"/>
    </source>
</evidence>
<keyword evidence="1" id="KW-0808">Transferase</keyword>
<accession>A0AAW1THA4</accession>
<proteinExistence type="predicted"/>
<dbReference type="GO" id="GO:0004674">
    <property type="term" value="F:protein serine/threonine kinase activity"/>
    <property type="evidence" value="ECO:0007669"/>
    <property type="project" value="TreeGrafter"/>
</dbReference>
<dbReference type="PANTHER" id="PTHR44329:SF288">
    <property type="entry name" value="MITOGEN-ACTIVATED PROTEIN KINASE KINASE KINASE 20"/>
    <property type="match status" value="1"/>
</dbReference>
<keyword evidence="3" id="KW-0418">Kinase</keyword>
<keyword evidence="2" id="KW-0547">Nucleotide-binding</keyword>
<evidence type="ECO:0000256" key="3">
    <source>
        <dbReference type="ARBA" id="ARBA00022777"/>
    </source>
</evidence>
<dbReference type="PROSITE" id="PS50011">
    <property type="entry name" value="PROTEIN_KINASE_DOM"/>
    <property type="match status" value="1"/>
</dbReference>
<keyword evidence="8" id="KW-1185">Reference proteome</keyword>
<comment type="caution">
    <text evidence="7">The sequence shown here is derived from an EMBL/GenBank/DDBJ whole genome shotgun (WGS) entry which is preliminary data.</text>
</comment>
<dbReference type="SUPFAM" id="SSF56112">
    <property type="entry name" value="Protein kinase-like (PK-like)"/>
    <property type="match status" value="1"/>
</dbReference>
<dbReference type="InterPro" id="IPR011009">
    <property type="entry name" value="Kinase-like_dom_sf"/>
</dbReference>
<dbReference type="PANTHER" id="PTHR44329">
    <property type="entry name" value="SERINE/THREONINE-PROTEIN KINASE TNNI3K-RELATED"/>
    <property type="match status" value="1"/>
</dbReference>
<dbReference type="GO" id="GO:0005524">
    <property type="term" value="F:ATP binding"/>
    <property type="evidence" value="ECO:0007669"/>
    <property type="project" value="UniProtKB-KW"/>
</dbReference>
<evidence type="ECO:0000256" key="4">
    <source>
        <dbReference type="ARBA" id="ARBA00022840"/>
    </source>
</evidence>
<evidence type="ECO:0000256" key="2">
    <source>
        <dbReference type="ARBA" id="ARBA00022741"/>
    </source>
</evidence>
<evidence type="ECO:0000313" key="8">
    <source>
        <dbReference type="Proteomes" id="UP001485043"/>
    </source>
</evidence>
<feature type="region of interest" description="Disordered" evidence="5">
    <location>
        <begin position="151"/>
        <end position="242"/>
    </location>
</feature>
<sequence>MMVMEYLEGGSLYHSLVCLDPLNPGMGLFSWYKRGSNIAKDIALGLCAIHAKRVIHFDVKSPNVILAAALTAKPQSISWVTDAAPRQTSTHLVLWEIVTDDRATRGQLYDAEVSEQCPAPIWDLIRLQAEPSRRPTAGQIVHRLLEVEASVRQPAQQTQPSCKAAAEPRSGLSRGSAQPPNTAKLAREPGLPEVVDGKASDGSPSLTDVVAFEGPQRRHTPPRIVPPSMAVSPSIAGSSTLPSRIPAESAAARKDVRAISPGTIHFRPRKWGLPAVRQD</sequence>